<proteinExistence type="predicted"/>
<dbReference type="RefSeq" id="WP_157682782.1">
    <property type="nucleotide sequence ID" value="NZ_LT629757.1"/>
</dbReference>
<dbReference type="EMBL" id="LT629757">
    <property type="protein sequence ID" value="SDS28446.1"/>
    <property type="molecule type" value="Genomic_DNA"/>
</dbReference>
<reference evidence="2" key="1">
    <citation type="submission" date="2016-10" db="EMBL/GenBank/DDBJ databases">
        <authorList>
            <person name="Varghese N."/>
            <person name="Submissions S."/>
        </authorList>
    </citation>
    <scope>NUCLEOTIDE SEQUENCE [LARGE SCALE GENOMIC DNA]</scope>
    <source>
        <strain evidence="2">DSM 22127</strain>
    </source>
</reference>
<accession>A0A1H1QYI0</accession>
<dbReference type="GO" id="GO:0008168">
    <property type="term" value="F:methyltransferase activity"/>
    <property type="evidence" value="ECO:0007669"/>
    <property type="project" value="UniProtKB-KW"/>
</dbReference>
<dbReference type="GO" id="GO:0032259">
    <property type="term" value="P:methylation"/>
    <property type="evidence" value="ECO:0007669"/>
    <property type="project" value="UniProtKB-KW"/>
</dbReference>
<evidence type="ECO:0000313" key="1">
    <source>
        <dbReference type="EMBL" id="SDS28446.1"/>
    </source>
</evidence>
<name>A0A1H1QYI0_9ACTN</name>
<dbReference type="InterPro" id="IPR029063">
    <property type="entry name" value="SAM-dependent_MTases_sf"/>
</dbReference>
<dbReference type="SUPFAM" id="SSF53335">
    <property type="entry name" value="S-adenosyl-L-methionine-dependent methyltransferases"/>
    <property type="match status" value="1"/>
</dbReference>
<dbReference type="Gene3D" id="3.40.50.150">
    <property type="entry name" value="Vaccinia Virus protein VP39"/>
    <property type="match status" value="1"/>
</dbReference>
<dbReference type="STRING" id="642780.SAMN04488570_1537"/>
<keyword evidence="2" id="KW-1185">Reference proteome</keyword>
<sequence>MSRNARPVQVSVLGDDGLAVAGGRDVVFDVLFDDTRVWGFTPEGDLDDEGRVRVAWPKVLRPLLDGVARVTVRQHHTGEVVADEEVAFGSGQGRVRVVDKAGRPVAVTKYGRLNHAFDTVDAATKAGYLDQVEEVLAVLRDECGLPAFVSWGTLLGAVRSGELIGHDVDADLAYYSEHEHPVDVVRESFAVERALRARGWRVRRENGGFLALFLPQADGTTRNMDVFTCWRTEGWLYLVHDVRARLPRSAVLPLSTVVLEGRRLPAPADPEALLAASYGPGWRVPDPSFTFTGDAARHRRMMGWLGGLRRRRDQWNSLYAASRPDTEHSPFAGWVAARDASGRDLVDLGSGRGADALWFARQGRTVRGVDFVHSAVVRATGTAETEGLPATFEDLNLVDLRAPLALGADLARRDPATLFSRQLLCELDDTTRAGLGRTVSMALRRGGDLFLEVHTTRTQLGKGVSCRGISEDALAAFVEDLGGTVEEQVVVRDPGLPPLARLHARWPAPQGAGEPQR</sequence>
<keyword evidence="1" id="KW-0808">Transferase</keyword>
<dbReference type="InterPro" id="IPR052613">
    <property type="entry name" value="LicD_transferase"/>
</dbReference>
<organism evidence="1 2">
    <name type="scientific">Nocardioides scoriae</name>
    <dbReference type="NCBI Taxonomy" id="642780"/>
    <lineage>
        <taxon>Bacteria</taxon>
        <taxon>Bacillati</taxon>
        <taxon>Actinomycetota</taxon>
        <taxon>Actinomycetes</taxon>
        <taxon>Propionibacteriales</taxon>
        <taxon>Nocardioidaceae</taxon>
        <taxon>Nocardioides</taxon>
    </lineage>
</organism>
<gene>
    <name evidence="1" type="ORF">SAMN04488570_1537</name>
</gene>
<evidence type="ECO:0000313" key="2">
    <source>
        <dbReference type="Proteomes" id="UP000198859"/>
    </source>
</evidence>
<dbReference type="PANTHER" id="PTHR13627">
    <property type="entry name" value="FUKUTIN RELATED PROTEIN"/>
    <property type="match status" value="1"/>
</dbReference>
<dbReference type="PANTHER" id="PTHR13627:SF31">
    <property type="entry name" value="RIBITOL 5-PHOSPHATE TRANSFERASE FKRP"/>
    <property type="match status" value="1"/>
</dbReference>
<keyword evidence="1" id="KW-0489">Methyltransferase</keyword>
<dbReference type="AlphaFoldDB" id="A0A1H1QYI0"/>
<dbReference type="Proteomes" id="UP000198859">
    <property type="component" value="Chromosome I"/>
</dbReference>
<protein>
    <submittedName>
        <fullName evidence="1">Thiopurine S-methyltransferase (TPMT)</fullName>
    </submittedName>
</protein>
<dbReference type="OrthoDB" id="3780655at2"/>